<accession>A0A3Q3ELJ8</accession>
<dbReference type="GeneTree" id="ENSGT00940000177907"/>
<protein>
    <recommendedName>
        <fullName evidence="3">Activating signal cointegrator 1 complex subunit 3</fullName>
    </recommendedName>
</protein>
<reference evidence="1" key="1">
    <citation type="submission" date="2025-08" db="UniProtKB">
        <authorList>
            <consortium name="Ensembl"/>
        </authorList>
    </citation>
    <scope>IDENTIFICATION</scope>
</reference>
<organism evidence="1 2">
    <name type="scientific">Labrus bergylta</name>
    <name type="common">ballan wrasse</name>
    <dbReference type="NCBI Taxonomy" id="56723"/>
    <lineage>
        <taxon>Eukaryota</taxon>
        <taxon>Metazoa</taxon>
        <taxon>Chordata</taxon>
        <taxon>Craniata</taxon>
        <taxon>Vertebrata</taxon>
        <taxon>Euteleostomi</taxon>
        <taxon>Actinopterygii</taxon>
        <taxon>Neopterygii</taxon>
        <taxon>Teleostei</taxon>
        <taxon>Neoteleostei</taxon>
        <taxon>Acanthomorphata</taxon>
        <taxon>Eupercaria</taxon>
        <taxon>Labriformes</taxon>
        <taxon>Labridae</taxon>
        <taxon>Labrus</taxon>
    </lineage>
</organism>
<dbReference type="InParanoid" id="A0A3Q3ELJ8"/>
<evidence type="ECO:0008006" key="3">
    <source>
        <dbReference type="Google" id="ProtNLM"/>
    </source>
</evidence>
<dbReference type="STRING" id="56723.ENSLBEP00000008159"/>
<dbReference type="Ensembl" id="ENSLBET00000008568.1">
    <property type="protein sequence ID" value="ENSLBEP00000008159.1"/>
    <property type="gene ID" value="ENSLBEG00000006300.1"/>
</dbReference>
<proteinExistence type="predicted"/>
<dbReference type="AlphaFoldDB" id="A0A3Q3ELJ8"/>
<sequence length="82" mass="9453">MSPPRLTGALRSFSNVSKKEDVTEHLCDLKTKRLKRRELFAKEGLTWQKIFHFCTEHQDKAKQQAVSQELKSLLQAAKQIGN</sequence>
<evidence type="ECO:0000313" key="1">
    <source>
        <dbReference type="Ensembl" id="ENSLBEP00000008159.1"/>
    </source>
</evidence>
<keyword evidence="2" id="KW-1185">Reference proteome</keyword>
<dbReference type="Proteomes" id="UP000261660">
    <property type="component" value="Unplaced"/>
</dbReference>
<name>A0A3Q3ELJ8_9LABR</name>
<evidence type="ECO:0000313" key="2">
    <source>
        <dbReference type="Proteomes" id="UP000261660"/>
    </source>
</evidence>
<reference evidence="1" key="2">
    <citation type="submission" date="2025-09" db="UniProtKB">
        <authorList>
            <consortium name="Ensembl"/>
        </authorList>
    </citation>
    <scope>IDENTIFICATION</scope>
</reference>